<feature type="region of interest" description="Disordered" evidence="1">
    <location>
        <begin position="111"/>
        <end position="135"/>
    </location>
</feature>
<dbReference type="Proteomes" id="UP000435649">
    <property type="component" value="Unassembled WGS sequence"/>
</dbReference>
<sequence length="135" mass="14945">MNSPILILANLLILMMVFLVVPVWIIVRLKQPPWTKLLLGFNYFALLIILFVQISAMGSLFHANQVAKKNCEALIRALRNEPAEKVAAVLEEYLAHDEGSYFLLAERFPEQEEPAISPEAGPETAGGEVPSDAAK</sequence>
<evidence type="ECO:0000256" key="1">
    <source>
        <dbReference type="SAM" id="MobiDB-lite"/>
    </source>
</evidence>
<name>A0A844FYC3_9BACT</name>
<keyword evidence="2" id="KW-1133">Transmembrane helix</keyword>
<keyword evidence="4" id="KW-1185">Reference proteome</keyword>
<proteinExistence type="predicted"/>
<evidence type="ECO:0000256" key="2">
    <source>
        <dbReference type="SAM" id="Phobius"/>
    </source>
</evidence>
<feature type="transmembrane region" description="Helical" evidence="2">
    <location>
        <begin position="6"/>
        <end position="27"/>
    </location>
</feature>
<gene>
    <name evidence="3" type="ORF">FYJ85_01560</name>
</gene>
<protein>
    <submittedName>
        <fullName evidence="3">Uncharacterized protein</fullName>
    </submittedName>
</protein>
<keyword evidence="2" id="KW-0812">Transmembrane</keyword>
<evidence type="ECO:0000313" key="4">
    <source>
        <dbReference type="Proteomes" id="UP000435649"/>
    </source>
</evidence>
<dbReference type="RefSeq" id="WP_106053252.1">
    <property type="nucleotide sequence ID" value="NZ_CALXOB010000017.1"/>
</dbReference>
<evidence type="ECO:0000313" key="3">
    <source>
        <dbReference type="EMBL" id="MST95734.1"/>
    </source>
</evidence>
<dbReference type="EMBL" id="VUNS01000001">
    <property type="protein sequence ID" value="MST95734.1"/>
    <property type="molecule type" value="Genomic_DNA"/>
</dbReference>
<accession>A0A844FYC3</accession>
<keyword evidence="2" id="KW-0472">Membrane</keyword>
<comment type="caution">
    <text evidence="3">The sequence shown here is derived from an EMBL/GenBank/DDBJ whole genome shotgun (WGS) entry which is preliminary data.</text>
</comment>
<organism evidence="3 4">
    <name type="scientific">Victivallis lenta</name>
    <dbReference type="NCBI Taxonomy" id="2606640"/>
    <lineage>
        <taxon>Bacteria</taxon>
        <taxon>Pseudomonadati</taxon>
        <taxon>Lentisphaerota</taxon>
        <taxon>Lentisphaeria</taxon>
        <taxon>Victivallales</taxon>
        <taxon>Victivallaceae</taxon>
        <taxon>Victivallis</taxon>
    </lineage>
</organism>
<reference evidence="3 4" key="1">
    <citation type="submission" date="2019-08" db="EMBL/GenBank/DDBJ databases">
        <title>In-depth cultivation of the pig gut microbiome towards novel bacterial diversity and tailored functional studies.</title>
        <authorList>
            <person name="Wylensek D."/>
            <person name="Hitch T.C.A."/>
            <person name="Clavel T."/>
        </authorList>
    </citation>
    <scope>NUCLEOTIDE SEQUENCE [LARGE SCALE GENOMIC DNA]</scope>
    <source>
        <strain evidence="3 4">BBE-744-WT-12</strain>
    </source>
</reference>
<feature type="transmembrane region" description="Helical" evidence="2">
    <location>
        <begin position="39"/>
        <end position="61"/>
    </location>
</feature>
<dbReference type="AlphaFoldDB" id="A0A844FYC3"/>